<protein>
    <submittedName>
        <fullName evidence="9">TonB-dependent receptor SusC</fullName>
    </submittedName>
</protein>
<evidence type="ECO:0000313" key="9">
    <source>
        <dbReference type="EMBL" id="OIR12890.1"/>
    </source>
</evidence>
<evidence type="ECO:0000256" key="3">
    <source>
        <dbReference type="ARBA" id="ARBA00022692"/>
    </source>
</evidence>
<dbReference type="GO" id="GO:0009279">
    <property type="term" value="C:cell outer membrane"/>
    <property type="evidence" value="ECO:0007669"/>
    <property type="project" value="UniProtKB-SubCell"/>
</dbReference>
<keyword evidence="4" id="KW-0798">TonB box</keyword>
<dbReference type="Pfam" id="PF07715">
    <property type="entry name" value="Plug"/>
    <property type="match status" value="1"/>
</dbReference>
<dbReference type="PROSITE" id="PS52016">
    <property type="entry name" value="TONB_DEPENDENT_REC_3"/>
    <property type="match status" value="1"/>
</dbReference>
<accession>A0A1J5SWF7</accession>
<comment type="subcellular location">
    <subcellularLocation>
        <location evidence="1">Cell outer membrane</location>
        <topology evidence="1">Multi-pass membrane protein</topology>
    </subcellularLocation>
</comment>
<dbReference type="Gene3D" id="2.60.40.1120">
    <property type="entry name" value="Carboxypeptidase-like, regulatory domain"/>
    <property type="match status" value="1"/>
</dbReference>
<dbReference type="AlphaFoldDB" id="A0A1J5SWF7"/>
<dbReference type="InterPro" id="IPR039426">
    <property type="entry name" value="TonB-dep_rcpt-like"/>
</dbReference>
<dbReference type="SUPFAM" id="SSF56935">
    <property type="entry name" value="Porins"/>
    <property type="match status" value="1"/>
</dbReference>
<evidence type="ECO:0000259" key="8">
    <source>
        <dbReference type="Pfam" id="PF07715"/>
    </source>
</evidence>
<keyword evidence="5" id="KW-0472">Membrane</keyword>
<keyword evidence="9" id="KW-0675">Receptor</keyword>
<dbReference type="InterPro" id="IPR008969">
    <property type="entry name" value="CarboxyPept-like_regulatory"/>
</dbReference>
<dbReference type="Pfam" id="PF13715">
    <property type="entry name" value="CarbopepD_reg_2"/>
    <property type="match status" value="1"/>
</dbReference>
<keyword evidence="2" id="KW-0813">Transport</keyword>
<dbReference type="Gene3D" id="2.40.170.20">
    <property type="entry name" value="TonB-dependent receptor, beta-barrel domain"/>
    <property type="match status" value="1"/>
</dbReference>
<dbReference type="SUPFAM" id="SSF49464">
    <property type="entry name" value="Carboxypeptidase regulatory domain-like"/>
    <property type="match status" value="1"/>
</dbReference>
<dbReference type="InterPro" id="IPR000531">
    <property type="entry name" value="Beta-barrel_TonB"/>
</dbReference>
<proteinExistence type="predicted"/>
<organism evidence="9">
    <name type="scientific">mine drainage metagenome</name>
    <dbReference type="NCBI Taxonomy" id="410659"/>
    <lineage>
        <taxon>unclassified sequences</taxon>
        <taxon>metagenomes</taxon>
        <taxon>ecological metagenomes</taxon>
    </lineage>
</organism>
<name>A0A1J5SWF7_9ZZZZ</name>
<dbReference type="NCBIfam" id="TIGR04056">
    <property type="entry name" value="OMP_RagA_SusC"/>
    <property type="match status" value="1"/>
</dbReference>
<gene>
    <name evidence="9" type="primary">susC_7</name>
    <name evidence="9" type="ORF">GALL_59570</name>
</gene>
<dbReference type="InterPro" id="IPR012910">
    <property type="entry name" value="Plug_dom"/>
</dbReference>
<keyword evidence="6" id="KW-0998">Cell outer membrane</keyword>
<evidence type="ECO:0000256" key="4">
    <source>
        <dbReference type="ARBA" id="ARBA00023077"/>
    </source>
</evidence>
<reference evidence="9" key="1">
    <citation type="submission" date="2016-10" db="EMBL/GenBank/DDBJ databases">
        <title>Sequence of Gallionella enrichment culture.</title>
        <authorList>
            <person name="Poehlein A."/>
            <person name="Muehling M."/>
            <person name="Daniel R."/>
        </authorList>
    </citation>
    <scope>NUCLEOTIDE SEQUENCE</scope>
</reference>
<evidence type="ECO:0000259" key="7">
    <source>
        <dbReference type="Pfam" id="PF00593"/>
    </source>
</evidence>
<keyword evidence="3" id="KW-0812">Transmembrane</keyword>
<evidence type="ECO:0000256" key="6">
    <source>
        <dbReference type="ARBA" id="ARBA00023237"/>
    </source>
</evidence>
<dbReference type="InterPro" id="IPR023996">
    <property type="entry name" value="TonB-dep_OMP_SusC/RagA"/>
</dbReference>
<comment type="caution">
    <text evidence="9">The sequence shown here is derived from an EMBL/GenBank/DDBJ whole genome shotgun (WGS) entry which is preliminary data.</text>
</comment>
<dbReference type="Gene3D" id="2.170.130.10">
    <property type="entry name" value="TonB-dependent receptor, plug domain"/>
    <property type="match status" value="1"/>
</dbReference>
<evidence type="ECO:0000256" key="1">
    <source>
        <dbReference type="ARBA" id="ARBA00004571"/>
    </source>
</evidence>
<dbReference type="InterPro" id="IPR037066">
    <property type="entry name" value="Plug_dom_sf"/>
</dbReference>
<evidence type="ECO:0000256" key="5">
    <source>
        <dbReference type="ARBA" id="ARBA00023136"/>
    </source>
</evidence>
<feature type="domain" description="TonB-dependent receptor plug" evidence="8">
    <location>
        <begin position="117"/>
        <end position="224"/>
    </location>
</feature>
<evidence type="ECO:0000256" key="2">
    <source>
        <dbReference type="ARBA" id="ARBA00022448"/>
    </source>
</evidence>
<dbReference type="EMBL" id="MLJW01000016">
    <property type="protein sequence ID" value="OIR12890.1"/>
    <property type="molecule type" value="Genomic_DNA"/>
</dbReference>
<feature type="domain" description="TonB-dependent receptor-like beta-barrel" evidence="7">
    <location>
        <begin position="413"/>
        <end position="875"/>
    </location>
</feature>
<dbReference type="InterPro" id="IPR036942">
    <property type="entry name" value="Beta-barrel_TonB_sf"/>
</dbReference>
<dbReference type="Pfam" id="PF00593">
    <property type="entry name" value="TonB_dep_Rec_b-barrel"/>
    <property type="match status" value="1"/>
</dbReference>
<sequence>MRKILLSLVLVFGVSLIALSQTKLVSGRVIGANGQPLEGATVRVEGSQTAATATNSKGDFSITAKEGSTLAITAIGYKAGKIKVTAARTNYSVTLEESINIMDEVIVTAGGIKAKRKELGTSSTVIRSEVLTAGKSPSIAGGLQGKVAGLQINNTGGGVNPNYRLILRGQRSLTGNNQALIVLDNVIVPTAMLGNLNPEDVEDIVVLNGSGAAALYGSQASNGALIVTTKKGRKGVTQISVSHTITVEKVSFYPKVQTKFGAGGTGYGTDPNGQPVFSYLENQSYGPAFDGTKRPLGPPLEDGSQDSTYYRFYDGHNKFWVNGIINQSDVSLTNGDDNSTFYLSGQFANQNGTTPGDSYNRSILRLNGTRRLGNSFNITYATSYTQNRYDITTQTASMYDQMLNMPSNVDITRYSDWQHNKFANPNGFYNPWYPNPYFTAANNRSKQRNDYLTANVEVKYNTPVKGLDLTVRQGIFTRNYSNKNTVGAFKYTDYAKHTDGSSKTDISASVSDGSNYTTELLSDVFAQYNKKVSEFNFKLIAGAQFKQDEAKYMGITANGLVIPGLFNVSNGVGTPSVSESNYKATNMGTYADLRIGYMNYLFLHASGRNDWTSTLSVANRSFFYPAVDLSFIATDALDFLKNNNTISYLKLRAGWSKVGQVNLPGFSTTFGAYSLLPTVASANGFPYGSLAGYSIGNTLVSNNLKPEITKGYEFGFDINLLKDMITANVTWYNTKTSNQTVSTGVSSTTGFSSLLTNTGETQSSGLELTAHITPIKKRDWTVTVGGNYTYLDNKVLSISADLPKLALATYGSGAGSYAVPGLAFPSIMGYDYLRDGSGHVIVDATTGLPTKSDTISVLGNAVAKNKLSFDGSIRYKNFRLSFLFEYRGGYQIFNNLGQAMDWSGTGYRTALYDRQRFVFPNSVILDPSSGTYKKNTNITVANGNGNNGFWTDGINRDVTSNYVTSADFWKLREVSLSYEVPSSVLAKTKFIKGLIISVQGRNLAVWMAKDNYYTDPEYSDSGNDSNGVGLTGYQTPPSKYFGATVSLKF</sequence>